<keyword evidence="3" id="KW-1185">Reference proteome</keyword>
<evidence type="ECO:0000313" key="3">
    <source>
        <dbReference type="Proteomes" id="UP001241472"/>
    </source>
</evidence>
<name>A0ABT9Q184_9HYPH</name>
<dbReference type="RefSeq" id="WP_306838965.1">
    <property type="nucleotide sequence ID" value="NZ_JAUSRF010000020.1"/>
</dbReference>
<dbReference type="Proteomes" id="UP001241472">
    <property type="component" value="Unassembled WGS sequence"/>
</dbReference>
<reference evidence="2 3" key="1">
    <citation type="submission" date="2023-07" db="EMBL/GenBank/DDBJ databases">
        <title>Sorghum-associated microbial communities from plants grown in Nebraska, USA.</title>
        <authorList>
            <person name="Schachtman D."/>
        </authorList>
    </citation>
    <scope>NUCLEOTIDE SEQUENCE [LARGE SCALE GENOMIC DNA]</scope>
    <source>
        <strain evidence="2 3">DS1307</strain>
    </source>
</reference>
<organism evidence="2 3">
    <name type="scientific">Neorhizobium huautlense</name>
    <dbReference type="NCBI Taxonomy" id="67774"/>
    <lineage>
        <taxon>Bacteria</taxon>
        <taxon>Pseudomonadati</taxon>
        <taxon>Pseudomonadota</taxon>
        <taxon>Alphaproteobacteria</taxon>
        <taxon>Hyphomicrobiales</taxon>
        <taxon>Rhizobiaceae</taxon>
        <taxon>Rhizobium/Agrobacterium group</taxon>
        <taxon>Neorhizobium</taxon>
    </lineage>
</organism>
<accession>A0ABT9Q184</accession>
<comment type="caution">
    <text evidence="2">The sequence shown here is derived from an EMBL/GenBank/DDBJ whole genome shotgun (WGS) entry which is preliminary data.</text>
</comment>
<sequence length="86" mass="9701">MDRTGRKSIAQRVIDRAKARGEPIDQDPDFVALLDEWINGDIDIKQMRAKYLDVLAHQKSERRGRWARRVGTGADAPDPAAEENDG</sequence>
<proteinExistence type="predicted"/>
<evidence type="ECO:0008006" key="4">
    <source>
        <dbReference type="Google" id="ProtNLM"/>
    </source>
</evidence>
<dbReference type="EMBL" id="JAUSRF010000020">
    <property type="protein sequence ID" value="MDP9839884.1"/>
    <property type="molecule type" value="Genomic_DNA"/>
</dbReference>
<gene>
    <name evidence="2" type="ORF">J2T09_004664</name>
</gene>
<protein>
    <recommendedName>
        <fullName evidence="4">Antitoxin VbhA domain-containing protein</fullName>
    </recommendedName>
</protein>
<evidence type="ECO:0000313" key="2">
    <source>
        <dbReference type="EMBL" id="MDP9839884.1"/>
    </source>
</evidence>
<feature type="region of interest" description="Disordered" evidence="1">
    <location>
        <begin position="59"/>
        <end position="86"/>
    </location>
</feature>
<evidence type="ECO:0000256" key="1">
    <source>
        <dbReference type="SAM" id="MobiDB-lite"/>
    </source>
</evidence>